<evidence type="ECO:0000256" key="1">
    <source>
        <dbReference type="ARBA" id="ARBA00001958"/>
    </source>
</evidence>
<dbReference type="UniPathway" id="UPA00109">
    <property type="reaction ID" value="UER00188"/>
</dbReference>
<evidence type="ECO:0000259" key="15">
    <source>
        <dbReference type="Pfam" id="PF00224"/>
    </source>
</evidence>
<dbReference type="SUPFAM" id="SSF50800">
    <property type="entry name" value="PK beta-barrel domain-like"/>
    <property type="match status" value="1"/>
</dbReference>
<dbReference type="GO" id="GO:0005524">
    <property type="term" value="F:ATP binding"/>
    <property type="evidence" value="ECO:0007669"/>
    <property type="project" value="UniProtKB-KW"/>
</dbReference>
<dbReference type="Proteomes" id="UP000018735">
    <property type="component" value="Chromosome"/>
</dbReference>
<evidence type="ECO:0000256" key="6">
    <source>
        <dbReference type="ARBA" id="ARBA00022723"/>
    </source>
</evidence>
<dbReference type="SMR" id="A0A0F6CKX1"/>
<comment type="similarity">
    <text evidence="3 14">Belongs to the pyruvate kinase family.</text>
</comment>
<dbReference type="NCBIfam" id="NF004491">
    <property type="entry name" value="PRK05826.1"/>
    <property type="match status" value="1"/>
</dbReference>
<dbReference type="HOGENOM" id="CLU_015439_1_0_14"/>
<dbReference type="EMBL" id="CP006916">
    <property type="protein sequence ID" value="AHB99743.1"/>
    <property type="molecule type" value="Genomic_DNA"/>
</dbReference>
<evidence type="ECO:0000313" key="16">
    <source>
        <dbReference type="EMBL" id="AHB99743.1"/>
    </source>
</evidence>
<keyword evidence="8 14" id="KW-0418">Kinase</keyword>
<dbReference type="PANTHER" id="PTHR11817">
    <property type="entry name" value="PYRUVATE KINASE"/>
    <property type="match status" value="1"/>
</dbReference>
<evidence type="ECO:0000256" key="3">
    <source>
        <dbReference type="ARBA" id="ARBA00008663"/>
    </source>
</evidence>
<keyword evidence="12 16" id="KW-0670">Pyruvate</keyword>
<evidence type="ECO:0000256" key="2">
    <source>
        <dbReference type="ARBA" id="ARBA00004997"/>
    </source>
</evidence>
<dbReference type="GO" id="GO:0030955">
    <property type="term" value="F:potassium ion binding"/>
    <property type="evidence" value="ECO:0007669"/>
    <property type="project" value="UniProtKB-UniRule"/>
</dbReference>
<dbReference type="AlphaFoldDB" id="A0A0F6CKX1"/>
<dbReference type="Gene3D" id="2.40.33.10">
    <property type="entry name" value="PK beta-barrel domain-like"/>
    <property type="match status" value="1"/>
</dbReference>
<evidence type="ECO:0000256" key="5">
    <source>
        <dbReference type="ARBA" id="ARBA00022679"/>
    </source>
</evidence>
<keyword evidence="6" id="KW-0479">Metal-binding</keyword>
<dbReference type="NCBIfam" id="TIGR01064">
    <property type="entry name" value="pyruv_kin"/>
    <property type="match status" value="1"/>
</dbReference>
<dbReference type="InterPro" id="IPR015793">
    <property type="entry name" value="Pyrv_Knase_brl"/>
</dbReference>
<accession>A0A0F6CKX1</accession>
<dbReference type="SUPFAM" id="SSF52935">
    <property type="entry name" value="PK C-terminal domain-like"/>
    <property type="match status" value="1"/>
</dbReference>
<dbReference type="SUPFAM" id="SSF51621">
    <property type="entry name" value="Phosphoenolpyruvate/pyruvate domain"/>
    <property type="match status" value="1"/>
</dbReference>
<comment type="cofactor">
    <cofactor evidence="1">
        <name>K(+)</name>
        <dbReference type="ChEBI" id="CHEBI:29103"/>
    </cofactor>
</comment>
<dbReference type="InterPro" id="IPR015813">
    <property type="entry name" value="Pyrv/PenolPyrv_kinase-like_dom"/>
</dbReference>
<name>A0A0F6CKX1_MYCGL</name>
<dbReference type="EC" id="2.7.1.40" evidence="4 13"/>
<dbReference type="InterPro" id="IPR001697">
    <property type="entry name" value="Pyr_Knase"/>
</dbReference>
<comment type="pathway">
    <text evidence="2 14">Carbohydrate degradation; glycolysis; pyruvate from D-glyceraldehyde 3-phosphate: step 5/5.</text>
</comment>
<organism evidence="16 17">
    <name type="scientific">Mycoplasmoides gallisepticum S6</name>
    <dbReference type="NCBI Taxonomy" id="1006581"/>
    <lineage>
        <taxon>Bacteria</taxon>
        <taxon>Bacillati</taxon>
        <taxon>Mycoplasmatota</taxon>
        <taxon>Mycoplasmoidales</taxon>
        <taxon>Mycoplasmoidaceae</taxon>
        <taxon>Mycoplasmoides</taxon>
    </lineage>
</organism>
<dbReference type="InterPro" id="IPR040442">
    <property type="entry name" value="Pyrv_kinase-like_dom_sf"/>
</dbReference>
<dbReference type="Pfam" id="PF00224">
    <property type="entry name" value="PK"/>
    <property type="match status" value="1"/>
</dbReference>
<comment type="catalytic activity">
    <reaction evidence="14">
        <text>pyruvate + ATP = phosphoenolpyruvate + ADP + H(+)</text>
        <dbReference type="Rhea" id="RHEA:18157"/>
        <dbReference type="ChEBI" id="CHEBI:15361"/>
        <dbReference type="ChEBI" id="CHEBI:15378"/>
        <dbReference type="ChEBI" id="CHEBI:30616"/>
        <dbReference type="ChEBI" id="CHEBI:58702"/>
        <dbReference type="ChEBI" id="CHEBI:456216"/>
        <dbReference type="EC" id="2.7.1.40"/>
    </reaction>
</comment>
<proteinExistence type="inferred from homology"/>
<keyword evidence="11 14" id="KW-0324">Glycolysis</keyword>
<dbReference type="GO" id="GO:0000287">
    <property type="term" value="F:magnesium ion binding"/>
    <property type="evidence" value="ECO:0007669"/>
    <property type="project" value="UniProtKB-UniRule"/>
</dbReference>
<keyword evidence="9" id="KW-0067">ATP-binding</keyword>
<evidence type="ECO:0000313" key="17">
    <source>
        <dbReference type="Proteomes" id="UP000018735"/>
    </source>
</evidence>
<dbReference type="PROSITE" id="PS00110">
    <property type="entry name" value="PYRUVATE_KINASE"/>
    <property type="match status" value="1"/>
</dbReference>
<gene>
    <name evidence="16" type="primary">pykF</name>
    <name evidence="16" type="ORF">GCW_02720</name>
</gene>
<dbReference type="InterPro" id="IPR011037">
    <property type="entry name" value="Pyrv_Knase-like_insert_dom_sf"/>
</dbReference>
<dbReference type="Gene3D" id="3.20.20.60">
    <property type="entry name" value="Phosphoenolpyruvate-binding domains"/>
    <property type="match status" value="1"/>
</dbReference>
<evidence type="ECO:0000256" key="13">
    <source>
        <dbReference type="NCBIfam" id="TIGR01064"/>
    </source>
</evidence>
<evidence type="ECO:0000256" key="11">
    <source>
        <dbReference type="ARBA" id="ARBA00023152"/>
    </source>
</evidence>
<evidence type="ECO:0000256" key="4">
    <source>
        <dbReference type="ARBA" id="ARBA00012142"/>
    </source>
</evidence>
<evidence type="ECO:0000256" key="9">
    <source>
        <dbReference type="ARBA" id="ARBA00022840"/>
    </source>
</evidence>
<dbReference type="eggNOG" id="COG0469">
    <property type="taxonomic scope" value="Bacteria"/>
</dbReference>
<dbReference type="KEGG" id="mgz:GCW_02720"/>
<evidence type="ECO:0000256" key="8">
    <source>
        <dbReference type="ARBA" id="ARBA00022777"/>
    </source>
</evidence>
<reference evidence="16 17" key="1">
    <citation type="journal article" date="2011" name="PLoS ONE">
        <title>Core proteome of the minimal cell: comparative proteomics of three mollicute species.</title>
        <authorList>
            <person name="Fisunov G.Y."/>
            <person name="Alexeev D.G."/>
            <person name="Bazaleev N.A."/>
            <person name="Ladygina V.G."/>
            <person name="Galyamina M.A."/>
            <person name="Kondratov I.G."/>
            <person name="Zhukova N.A."/>
            <person name="Serebryakova M.V."/>
            <person name="Demina I.A."/>
            <person name="Govorun V.M."/>
        </authorList>
    </citation>
    <scope>NUCLEOTIDE SEQUENCE [LARGE SCALE GENOMIC DNA]</scope>
    <source>
        <strain evidence="16 17">S6</strain>
    </source>
</reference>
<dbReference type="Gene3D" id="3.40.1380.20">
    <property type="entry name" value="Pyruvate kinase, C-terminal domain"/>
    <property type="match status" value="1"/>
</dbReference>
<evidence type="ECO:0000256" key="14">
    <source>
        <dbReference type="RuleBase" id="RU000504"/>
    </source>
</evidence>
<evidence type="ECO:0000256" key="12">
    <source>
        <dbReference type="ARBA" id="ARBA00023317"/>
    </source>
</evidence>
<dbReference type="GO" id="GO:0016301">
    <property type="term" value="F:kinase activity"/>
    <property type="evidence" value="ECO:0007669"/>
    <property type="project" value="UniProtKB-KW"/>
</dbReference>
<protein>
    <recommendedName>
        <fullName evidence="4 13">Pyruvate kinase</fullName>
        <ecNumber evidence="4 13">2.7.1.40</ecNumber>
    </recommendedName>
</protein>
<dbReference type="InterPro" id="IPR036918">
    <property type="entry name" value="Pyrv_Knase_C_sf"/>
</dbReference>
<feature type="domain" description="Pyruvate kinase barrel" evidence="15">
    <location>
        <begin position="14"/>
        <end position="362"/>
    </location>
</feature>
<evidence type="ECO:0000256" key="10">
    <source>
        <dbReference type="ARBA" id="ARBA00022842"/>
    </source>
</evidence>
<keyword evidence="10 14" id="KW-0460">Magnesium</keyword>
<dbReference type="GO" id="GO:0004743">
    <property type="term" value="F:pyruvate kinase activity"/>
    <property type="evidence" value="ECO:0007669"/>
    <property type="project" value="UniProtKB-UniRule"/>
</dbReference>
<dbReference type="InterPro" id="IPR018209">
    <property type="entry name" value="Pyrv_Knase_AS"/>
</dbReference>
<keyword evidence="5 14" id="KW-0808">Transferase</keyword>
<dbReference type="PRINTS" id="PR01050">
    <property type="entry name" value="PYRUVTKNASE"/>
</dbReference>
<evidence type="ECO:0000256" key="7">
    <source>
        <dbReference type="ARBA" id="ARBA00022741"/>
    </source>
</evidence>
<sequence length="508" mass="57746">MNNKHKDFDLNFLKKTKIVATCGPSITYKLFSLADLEDPSKQEIVQKAKENLRQLFLNGVSTVRLNFSHGNQEEQAVRMILARSMANELNLPISIMLDTNGPEIRLNQISETDNTVKKDQIVKIYTNREIVGNATEFSVSDSSKKYNMAKDVSLGSIVLVDDGKLTLQVIEVAEDFSYIRAIAKNEHKIITKKRINLPNAKYSIPFLSQKDYNDITFGLKNKVDYIAASFVNSADDIYEIKAILKQYGMEHVQVIAKVETRHAIKNLDEIIDVSDGVMVARGDLGLEIPYYEVPYWEKYIIKACRFKNKRVIVATQMLDSLEKNVQPTRAEVTDVFFAVERGCDATMLSGETANGMYPIIAVETMKKINKQSELLFDYKRAITHYFPMTDVCKTAFGERVLDIAKKICPNREIENEDFSTHFLVHFTNNREEIFALSNAKLAASVIIVTDDQNVYTGHGVDYGVFTYKVDDLTKALSNYQLVAKKAILHYSELFEIKPDNKTNFVLLK</sequence>
<keyword evidence="7" id="KW-0547">Nucleotide-binding</keyword>
<dbReference type="RefSeq" id="WP_011884650.1">
    <property type="nucleotide sequence ID" value="NC_023030.2"/>
</dbReference>
<dbReference type="InterPro" id="IPR015806">
    <property type="entry name" value="Pyrv_Knase_insert_dom_sf"/>
</dbReference>